<proteinExistence type="predicted"/>
<evidence type="ECO:0000313" key="7">
    <source>
        <dbReference type="Proteomes" id="UP001479436"/>
    </source>
</evidence>
<keyword evidence="7" id="KW-1185">Reference proteome</keyword>
<evidence type="ECO:0000256" key="3">
    <source>
        <dbReference type="ARBA" id="ARBA00022679"/>
    </source>
</evidence>
<gene>
    <name evidence="6" type="ORF">K7432_014615</name>
</gene>
<keyword evidence="2" id="KW-0032">Aminotransferase</keyword>
<protein>
    <recommendedName>
        <fullName evidence="5">Aminotransferase class V domain-containing protein</fullName>
    </recommendedName>
</protein>
<dbReference type="Pfam" id="PF00266">
    <property type="entry name" value="Aminotran_5"/>
    <property type="match status" value="1"/>
</dbReference>
<feature type="non-terminal residue" evidence="6">
    <location>
        <position position="201"/>
    </location>
</feature>
<dbReference type="EMBL" id="JASJQH010001711">
    <property type="protein sequence ID" value="KAK9760906.1"/>
    <property type="molecule type" value="Genomic_DNA"/>
</dbReference>
<dbReference type="PANTHER" id="PTHR21152">
    <property type="entry name" value="AMINOTRANSFERASE CLASS V"/>
    <property type="match status" value="1"/>
</dbReference>
<dbReference type="InterPro" id="IPR015421">
    <property type="entry name" value="PyrdxlP-dep_Trfase_major"/>
</dbReference>
<evidence type="ECO:0000256" key="4">
    <source>
        <dbReference type="ARBA" id="ARBA00022898"/>
    </source>
</evidence>
<dbReference type="PANTHER" id="PTHR21152:SF24">
    <property type="entry name" value="ALANINE--GLYOXYLATE AMINOTRANSFERASE 1"/>
    <property type="match status" value="1"/>
</dbReference>
<evidence type="ECO:0000313" key="6">
    <source>
        <dbReference type="EMBL" id="KAK9760906.1"/>
    </source>
</evidence>
<evidence type="ECO:0000259" key="5">
    <source>
        <dbReference type="Pfam" id="PF00266"/>
    </source>
</evidence>
<comment type="caution">
    <text evidence="6">The sequence shown here is derived from an EMBL/GenBank/DDBJ whole genome shotgun (WGS) entry which is preliminary data.</text>
</comment>
<accession>A0ABR2WHJ3</accession>
<name>A0ABR2WHJ3_9FUNG</name>
<organism evidence="6 7">
    <name type="scientific">Basidiobolus ranarum</name>
    <dbReference type="NCBI Taxonomy" id="34480"/>
    <lineage>
        <taxon>Eukaryota</taxon>
        <taxon>Fungi</taxon>
        <taxon>Fungi incertae sedis</taxon>
        <taxon>Zoopagomycota</taxon>
        <taxon>Entomophthoromycotina</taxon>
        <taxon>Basidiobolomycetes</taxon>
        <taxon>Basidiobolales</taxon>
        <taxon>Basidiobolaceae</taxon>
        <taxon>Basidiobolus</taxon>
    </lineage>
</organism>
<dbReference type="InterPro" id="IPR000192">
    <property type="entry name" value="Aminotrans_V_dom"/>
</dbReference>
<keyword evidence="4" id="KW-0663">Pyridoxal phosphate</keyword>
<feature type="domain" description="Aminotransferase class V" evidence="5">
    <location>
        <begin position="71"/>
        <end position="200"/>
    </location>
</feature>
<dbReference type="InterPro" id="IPR015424">
    <property type="entry name" value="PyrdxlP-dep_Trfase"/>
</dbReference>
<evidence type="ECO:0000256" key="1">
    <source>
        <dbReference type="ARBA" id="ARBA00001933"/>
    </source>
</evidence>
<sequence length="201" mass="22054">MFAKQVSRIFSKHSLLRSARPVSTAKMSTLSASTAALDAVRAHSANRNLCMIPGPIEFHEEVLEAMKVGATSHVDPNFVNIFGESLELFRQVLFSKEGQPFIITASGTLGWDMVAANLIEKDENVLVVTNGYFGDNFGECLKNYGAEVQYLASEFGSRPSLEQIEKALNERKYKAITLTHVDTSTGVLADIEGVAKLVRQK</sequence>
<evidence type="ECO:0000256" key="2">
    <source>
        <dbReference type="ARBA" id="ARBA00022576"/>
    </source>
</evidence>
<dbReference type="Proteomes" id="UP001479436">
    <property type="component" value="Unassembled WGS sequence"/>
</dbReference>
<dbReference type="SUPFAM" id="SSF53383">
    <property type="entry name" value="PLP-dependent transferases"/>
    <property type="match status" value="1"/>
</dbReference>
<comment type="cofactor">
    <cofactor evidence="1">
        <name>pyridoxal 5'-phosphate</name>
        <dbReference type="ChEBI" id="CHEBI:597326"/>
    </cofactor>
</comment>
<reference evidence="6 7" key="1">
    <citation type="submission" date="2023-04" db="EMBL/GenBank/DDBJ databases">
        <title>Genome of Basidiobolus ranarum AG-B5.</title>
        <authorList>
            <person name="Stajich J.E."/>
            <person name="Carter-House D."/>
            <person name="Gryganskyi A."/>
        </authorList>
    </citation>
    <scope>NUCLEOTIDE SEQUENCE [LARGE SCALE GENOMIC DNA]</scope>
    <source>
        <strain evidence="6 7">AG-B5</strain>
    </source>
</reference>
<keyword evidence="3" id="KW-0808">Transferase</keyword>
<dbReference type="Gene3D" id="3.40.640.10">
    <property type="entry name" value="Type I PLP-dependent aspartate aminotransferase-like (Major domain)"/>
    <property type="match status" value="1"/>
</dbReference>